<dbReference type="InterPro" id="IPR025202">
    <property type="entry name" value="PLD-like_dom"/>
</dbReference>
<dbReference type="EMBL" id="LSFN01000044">
    <property type="protein sequence ID" value="OAB71010.1"/>
    <property type="molecule type" value="Genomic_DNA"/>
</dbReference>
<dbReference type="InterPro" id="IPR001736">
    <property type="entry name" value="PLipase_D/transphosphatidylase"/>
</dbReference>
<dbReference type="Pfam" id="PF13091">
    <property type="entry name" value="PLDc_2"/>
    <property type="match status" value="1"/>
</dbReference>
<dbReference type="RefSeq" id="WP_068661355.1">
    <property type="nucleotide sequence ID" value="NZ_CP017770.1"/>
</dbReference>
<organism evidence="2 3">
    <name type="scientific">Paenibacillus crassostreae</name>
    <dbReference type="NCBI Taxonomy" id="1763538"/>
    <lineage>
        <taxon>Bacteria</taxon>
        <taxon>Bacillati</taxon>
        <taxon>Bacillota</taxon>
        <taxon>Bacilli</taxon>
        <taxon>Bacillales</taxon>
        <taxon>Paenibacillaceae</taxon>
        <taxon>Paenibacillus</taxon>
    </lineage>
</organism>
<evidence type="ECO:0000313" key="3">
    <source>
        <dbReference type="Proteomes" id="UP000077134"/>
    </source>
</evidence>
<dbReference type="CDD" id="cd00138">
    <property type="entry name" value="PLDc_SF"/>
    <property type="match status" value="1"/>
</dbReference>
<dbReference type="SUPFAM" id="SSF56024">
    <property type="entry name" value="Phospholipase D/nuclease"/>
    <property type="match status" value="1"/>
</dbReference>
<dbReference type="STRING" id="1763538.LPB68_08675"/>
<comment type="caution">
    <text evidence="2">The sequence shown here is derived from an EMBL/GenBank/DDBJ whole genome shotgun (WGS) entry which is preliminary data.</text>
</comment>
<accession>A0A167AGZ4</accession>
<evidence type="ECO:0000259" key="1">
    <source>
        <dbReference type="PROSITE" id="PS50035"/>
    </source>
</evidence>
<sequence length="360" mass="41734">MSLERIILVPGSIELVSSKDELNYQEVLDDFPNAEYIFVTTYNISAKRNHLLDLLKDSAEHAEVRIVTNIPNHYDTYYSDSAREKAKDSIKNYTKRLNSNEIDGVATFYHFDNHTKIVLTNNIAYIGSANFSDESMNNRETGTLIRDPEKVKLIIENLVPLIEDEGIQYFGDIFNKKQIILSKLLSDMMSITDSMKEGLFTYVGRFEENEVYNSRDPYVSPKKLNQLCEILYEFDEEINDLISVTGHDTFFESNIISNLETARNLCEEESPIYELAFFDHQDFACELISDELSYYDELDEATEIASQRAFDRHEELAEVAEPDVNELYNLIEVITDEIIRFVDELEKLHDQQQAIDNTKR</sequence>
<gene>
    <name evidence="2" type="ORF">PNBC_20825</name>
</gene>
<dbReference type="GO" id="GO:0006793">
    <property type="term" value="P:phosphorus metabolic process"/>
    <property type="evidence" value="ECO:0007669"/>
    <property type="project" value="UniProtKB-ARBA"/>
</dbReference>
<dbReference type="Proteomes" id="UP000077134">
    <property type="component" value="Unassembled WGS sequence"/>
</dbReference>
<dbReference type="GO" id="GO:0003824">
    <property type="term" value="F:catalytic activity"/>
    <property type="evidence" value="ECO:0007669"/>
    <property type="project" value="InterPro"/>
</dbReference>
<dbReference type="Gene3D" id="3.30.870.10">
    <property type="entry name" value="Endonuclease Chain A"/>
    <property type="match status" value="1"/>
</dbReference>
<evidence type="ECO:0000313" key="2">
    <source>
        <dbReference type="EMBL" id="OAB71010.1"/>
    </source>
</evidence>
<name>A0A167AGZ4_9BACL</name>
<protein>
    <recommendedName>
        <fullName evidence="1">PLD phosphodiesterase domain-containing protein</fullName>
    </recommendedName>
</protein>
<dbReference type="KEGG" id="pcx:LPB68_08675"/>
<keyword evidence="3" id="KW-1185">Reference proteome</keyword>
<dbReference type="OrthoDB" id="2608177at2"/>
<reference evidence="2 3" key="1">
    <citation type="submission" date="2016-02" db="EMBL/GenBank/DDBJ databases">
        <title>Paenibacillus sp. LPB0068, isolated from Crassostrea gigas.</title>
        <authorList>
            <person name="Shin S.-K."/>
            <person name="Yi H."/>
        </authorList>
    </citation>
    <scope>NUCLEOTIDE SEQUENCE [LARGE SCALE GENOMIC DNA]</scope>
    <source>
        <strain evidence="2 3">LPB0068</strain>
    </source>
</reference>
<dbReference type="PROSITE" id="PS50035">
    <property type="entry name" value="PLD"/>
    <property type="match status" value="1"/>
</dbReference>
<proteinExistence type="predicted"/>
<dbReference type="AlphaFoldDB" id="A0A167AGZ4"/>
<feature type="domain" description="PLD phosphodiesterase" evidence="1">
    <location>
        <begin position="109"/>
        <end position="135"/>
    </location>
</feature>